<dbReference type="AlphaFoldDB" id="A0A6J7PLJ3"/>
<proteinExistence type="predicted"/>
<reference evidence="1" key="1">
    <citation type="submission" date="2020-05" db="EMBL/GenBank/DDBJ databases">
        <authorList>
            <person name="Chiriac C."/>
            <person name="Salcher M."/>
            <person name="Ghai R."/>
            <person name="Kavagutti S V."/>
        </authorList>
    </citation>
    <scope>NUCLEOTIDE SEQUENCE</scope>
</reference>
<evidence type="ECO:0000313" key="1">
    <source>
        <dbReference type="EMBL" id="CAB5004123.1"/>
    </source>
</evidence>
<name>A0A6J7PLJ3_9ZZZZ</name>
<protein>
    <submittedName>
        <fullName evidence="1">Unannotated protein</fullName>
    </submittedName>
</protein>
<dbReference type="EMBL" id="CAFBPD010000071">
    <property type="protein sequence ID" value="CAB5004123.1"/>
    <property type="molecule type" value="Genomic_DNA"/>
</dbReference>
<accession>A0A6J7PLJ3</accession>
<organism evidence="1">
    <name type="scientific">freshwater metagenome</name>
    <dbReference type="NCBI Taxonomy" id="449393"/>
    <lineage>
        <taxon>unclassified sequences</taxon>
        <taxon>metagenomes</taxon>
        <taxon>ecological metagenomes</taxon>
    </lineage>
</organism>
<gene>
    <name evidence="1" type="ORF">UFOPK4061_00503</name>
</gene>
<sequence length="120" mass="12860">MPPQYHRSEELTIDRMTTRLVIDSYGDVLADESRPTPPEVWRELVADLESIASLPVEASQEGCVGGTSTSVRATTAGQITFELMADECAGANAPATEAIAAWIDPVRRLFPATEALTPTG</sequence>